<dbReference type="PANTHER" id="PTHR33798">
    <property type="entry name" value="FLAVOPROTEIN OXYGENASE"/>
    <property type="match status" value="1"/>
</dbReference>
<dbReference type="Proteomes" id="UP000254569">
    <property type="component" value="Unassembled WGS sequence"/>
</dbReference>
<keyword evidence="7" id="KW-1185">Reference proteome</keyword>
<keyword evidence="2" id="KW-0285">Flavoprotein</keyword>
<dbReference type="OrthoDB" id="9794638at2"/>
<dbReference type="GO" id="GO:0016646">
    <property type="term" value="F:oxidoreductase activity, acting on the CH-NH group of donors, NAD or NADP as acceptor"/>
    <property type="evidence" value="ECO:0007669"/>
    <property type="project" value="UniProtKB-ARBA"/>
</dbReference>
<comment type="cofactor">
    <cofactor evidence="1">
        <name>FMN</name>
        <dbReference type="ChEBI" id="CHEBI:58210"/>
    </cofactor>
</comment>
<dbReference type="GO" id="GO:0010181">
    <property type="term" value="F:FMN binding"/>
    <property type="evidence" value="ECO:0007669"/>
    <property type="project" value="InterPro"/>
</dbReference>
<organism evidence="6 7">
    <name type="scientific">Rhodococcus gordoniae</name>
    <dbReference type="NCBI Taxonomy" id="223392"/>
    <lineage>
        <taxon>Bacteria</taxon>
        <taxon>Bacillati</taxon>
        <taxon>Actinomycetota</taxon>
        <taxon>Actinomycetes</taxon>
        <taxon>Mycobacteriales</taxon>
        <taxon>Nocardiaceae</taxon>
        <taxon>Rhodococcus</taxon>
    </lineage>
</organism>
<dbReference type="PANTHER" id="PTHR33798:SF5">
    <property type="entry name" value="FLAVIN REDUCTASE LIKE DOMAIN-CONTAINING PROTEIN"/>
    <property type="match status" value="1"/>
</dbReference>
<evidence type="ECO:0000256" key="4">
    <source>
        <dbReference type="ARBA" id="ARBA00038054"/>
    </source>
</evidence>
<evidence type="ECO:0000256" key="1">
    <source>
        <dbReference type="ARBA" id="ARBA00001917"/>
    </source>
</evidence>
<dbReference type="SUPFAM" id="SSF50475">
    <property type="entry name" value="FMN-binding split barrel"/>
    <property type="match status" value="1"/>
</dbReference>
<evidence type="ECO:0000256" key="2">
    <source>
        <dbReference type="ARBA" id="ARBA00022630"/>
    </source>
</evidence>
<dbReference type="InterPro" id="IPR002563">
    <property type="entry name" value="Flavin_Rdtase-like_dom"/>
</dbReference>
<accession>A0A379LYC8</accession>
<dbReference type="EMBL" id="UGVI01000001">
    <property type="protein sequence ID" value="SUE15059.1"/>
    <property type="molecule type" value="Genomic_DNA"/>
</dbReference>
<dbReference type="SMART" id="SM00903">
    <property type="entry name" value="Flavin_Reduct"/>
    <property type="match status" value="1"/>
</dbReference>
<reference evidence="6 7" key="1">
    <citation type="submission" date="2018-06" db="EMBL/GenBank/DDBJ databases">
        <authorList>
            <consortium name="Pathogen Informatics"/>
            <person name="Doyle S."/>
        </authorList>
    </citation>
    <scope>NUCLEOTIDE SEQUENCE [LARGE SCALE GENOMIC DNA]</scope>
    <source>
        <strain evidence="6 7">NCTC13296</strain>
    </source>
</reference>
<sequence>MERVRTVFDPAESSPGRFYRLLTATIVPRPIAWVSTEAEDGVFNLAPYSFFTVASTSPPVVQFTSVGRKDSLRNIEQTGEFVINIATVPLMEKVNASSAAFPHDIDEFTEVGLHAEPSERVRPPRVAEAPASIECRLHRVIEIGDSFVVMGDVLAVTVDPAVLAEDGAPDFAALGAVSRLGRAEWGLTPEVRRLERPGTPRGRSEPERT</sequence>
<name>A0A379LYC8_9NOCA</name>
<feature type="domain" description="Flavin reductase like" evidence="5">
    <location>
        <begin position="24"/>
        <end position="179"/>
    </location>
</feature>
<evidence type="ECO:0000313" key="7">
    <source>
        <dbReference type="Proteomes" id="UP000254569"/>
    </source>
</evidence>
<evidence type="ECO:0000313" key="6">
    <source>
        <dbReference type="EMBL" id="SUE15059.1"/>
    </source>
</evidence>
<evidence type="ECO:0000259" key="5">
    <source>
        <dbReference type="SMART" id="SM00903"/>
    </source>
</evidence>
<dbReference type="AlphaFoldDB" id="A0A379LYC8"/>
<dbReference type="RefSeq" id="WP_084421375.1">
    <property type="nucleotide sequence ID" value="NZ_JBFSFC010000002.1"/>
</dbReference>
<comment type="similarity">
    <text evidence="4">Belongs to the flavoredoxin family.</text>
</comment>
<proteinExistence type="inferred from homology"/>
<protein>
    <submittedName>
        <fullName evidence="6">Flavin reductase</fullName>
    </submittedName>
</protein>
<gene>
    <name evidence="6" type="primary">flr</name>
    <name evidence="6" type="ORF">NCTC13296_01916</name>
</gene>
<dbReference type="InterPro" id="IPR012349">
    <property type="entry name" value="Split_barrel_FMN-bd"/>
</dbReference>
<dbReference type="Pfam" id="PF01613">
    <property type="entry name" value="Flavin_Reduct"/>
    <property type="match status" value="1"/>
</dbReference>
<dbReference type="Gene3D" id="2.30.110.10">
    <property type="entry name" value="Electron Transport, Fmn-binding Protein, Chain A"/>
    <property type="match status" value="1"/>
</dbReference>
<evidence type="ECO:0000256" key="3">
    <source>
        <dbReference type="ARBA" id="ARBA00022643"/>
    </source>
</evidence>
<keyword evidence="3" id="KW-0288">FMN</keyword>